<dbReference type="Gene3D" id="1.20.1250.20">
    <property type="entry name" value="MFS general substrate transporter like domains"/>
    <property type="match status" value="1"/>
</dbReference>
<accession>A0A6T7FFZ1</accession>
<feature type="transmembrane region" description="Helical" evidence="1">
    <location>
        <begin position="78"/>
        <end position="100"/>
    </location>
</feature>
<dbReference type="GO" id="GO:0022857">
    <property type="term" value="F:transmembrane transporter activity"/>
    <property type="evidence" value="ECO:0007669"/>
    <property type="project" value="InterPro"/>
</dbReference>
<evidence type="ECO:0000256" key="1">
    <source>
        <dbReference type="SAM" id="Phobius"/>
    </source>
</evidence>
<dbReference type="EMBL" id="HBHQ01004787">
    <property type="protein sequence ID" value="CAD9811365.1"/>
    <property type="molecule type" value="Transcribed_RNA"/>
</dbReference>
<dbReference type="AlphaFoldDB" id="A0A6T7FFZ1"/>
<keyword evidence="1" id="KW-0812">Transmembrane</keyword>
<proteinExistence type="predicted"/>
<evidence type="ECO:0000313" key="2">
    <source>
        <dbReference type="EMBL" id="CAD9811365.1"/>
    </source>
</evidence>
<dbReference type="InterPro" id="IPR011701">
    <property type="entry name" value="MFS"/>
</dbReference>
<dbReference type="SUPFAM" id="SSF103473">
    <property type="entry name" value="MFS general substrate transporter"/>
    <property type="match status" value="1"/>
</dbReference>
<reference evidence="3" key="1">
    <citation type="submission" date="2021-01" db="EMBL/GenBank/DDBJ databases">
        <authorList>
            <person name="Corre E."/>
            <person name="Pelletier E."/>
            <person name="Niang G."/>
            <person name="Scheremetjew M."/>
            <person name="Finn R."/>
            <person name="Kale V."/>
            <person name="Holt S."/>
            <person name="Cochrane G."/>
            <person name="Meng A."/>
            <person name="Brown T."/>
            <person name="Cohen L."/>
        </authorList>
    </citation>
    <scope>NUCLEOTIDE SEQUENCE</scope>
    <source>
        <strain evidence="3">CCMP2084</strain>
    </source>
</reference>
<dbReference type="CDD" id="cd06174">
    <property type="entry name" value="MFS"/>
    <property type="match status" value="1"/>
</dbReference>
<organism evidence="3">
    <name type="scientific">Attheya septentrionalis</name>
    <dbReference type="NCBI Taxonomy" id="420275"/>
    <lineage>
        <taxon>Eukaryota</taxon>
        <taxon>Sar</taxon>
        <taxon>Stramenopiles</taxon>
        <taxon>Ochrophyta</taxon>
        <taxon>Bacillariophyta</taxon>
        <taxon>Coscinodiscophyceae</taxon>
        <taxon>Chaetocerotophycidae</taxon>
        <taxon>Chaetocerotales</taxon>
        <taxon>Attheyaceae</taxon>
        <taxon>Attheya</taxon>
    </lineage>
</organism>
<evidence type="ECO:0000313" key="3">
    <source>
        <dbReference type="EMBL" id="CAD9811366.1"/>
    </source>
</evidence>
<gene>
    <name evidence="2" type="ORF">ASEP1449_LOCUS3190</name>
    <name evidence="3" type="ORF">ASEP1449_LOCUS3191</name>
</gene>
<keyword evidence="1" id="KW-0472">Membrane</keyword>
<sequence length="407" mass="44854">MWNVVIGALADNFGSTALFPLCLSPLALETYTFEFYENDEAPIMSVEGYQWLSVCVAFMVVPSTFVTPYIFSKCGVAGTCVIGNAFTGILTITLLMIATYGPATTAGFAGFVFCLYAGFPVTVWSQLTTGPMLDLLAPEDKIGYVQGLNNAAMNFGMATAPWLLGLLADSAGTNTAIWTGVGISFGAALINTPLMFHKGYGPAEKKKPRSKMALPGEDTDLIEKALAGEFFDQGQLWLINLDRVKKRQPPIVPKVRPYEEDKDALGELMAHAEENFLTRTENQNLVLAKLANPDEETDLQEFCDMLNEAMKGEPEEINEANSDLGQWVGEYLADNGYNPHLNSLIIKQMVLSAFPSITREKEFTPETIRANLLRSNQVMNEYLALEERKKYTRTKMLSSGAIGRFYS</sequence>
<dbReference type="EMBL" id="HBHQ01004788">
    <property type="protein sequence ID" value="CAD9811366.1"/>
    <property type="molecule type" value="Transcribed_RNA"/>
</dbReference>
<feature type="transmembrane region" description="Helical" evidence="1">
    <location>
        <begin position="106"/>
        <end position="127"/>
    </location>
</feature>
<keyword evidence="1" id="KW-1133">Transmembrane helix</keyword>
<feature type="transmembrane region" description="Helical" evidence="1">
    <location>
        <begin position="49"/>
        <end position="71"/>
    </location>
</feature>
<dbReference type="InterPro" id="IPR036259">
    <property type="entry name" value="MFS_trans_sf"/>
</dbReference>
<feature type="transmembrane region" description="Helical" evidence="1">
    <location>
        <begin position="147"/>
        <end position="164"/>
    </location>
</feature>
<feature type="transmembrane region" description="Helical" evidence="1">
    <location>
        <begin position="176"/>
        <end position="196"/>
    </location>
</feature>
<name>A0A6T7FFZ1_9STRA</name>
<protein>
    <submittedName>
        <fullName evidence="3">Uncharacterized protein</fullName>
    </submittedName>
</protein>
<dbReference type="Pfam" id="PF07690">
    <property type="entry name" value="MFS_1"/>
    <property type="match status" value="1"/>
</dbReference>